<dbReference type="InterPro" id="IPR016163">
    <property type="entry name" value="Ald_DH_C"/>
</dbReference>
<dbReference type="InterPro" id="IPR029510">
    <property type="entry name" value="Ald_DH_CS_GLU"/>
</dbReference>
<dbReference type="PANTHER" id="PTHR42804:SF1">
    <property type="entry name" value="ALDEHYDE DEHYDROGENASE-RELATED"/>
    <property type="match status" value="1"/>
</dbReference>
<dbReference type="InterPro" id="IPR015590">
    <property type="entry name" value="Aldehyde_DH_dom"/>
</dbReference>
<evidence type="ECO:0000256" key="1">
    <source>
        <dbReference type="ARBA" id="ARBA00009986"/>
    </source>
</evidence>
<dbReference type="CDD" id="cd07138">
    <property type="entry name" value="ALDH_CddD_SSP0762"/>
    <property type="match status" value="1"/>
</dbReference>
<dbReference type="EMBL" id="JBGLYH010000003">
    <property type="protein sequence ID" value="MEZ7195553.1"/>
    <property type="molecule type" value="Genomic_DNA"/>
</dbReference>
<sequence length="473" mass="50434">MKTIDRSFINGEFKPTRGTDLFDLYDPSTAEIIGRTVLGDERDMLDAVESAREAFKTFSTTSVAERGEMLLRLHEALKKREDALVETAILEYGSPITATVGRTRAAANAFLEARETLRDYPFEMTAGQKLVVMEPVGVVGAITPFNADYGHICGKLAPAIAAGCTVVVKPSENNGLETELLCRCIREADIPPGVVNVVEGRGEELGPILCGHPDVAMINFTGSTRVGKEIAALGAGTMKRFCLELGGKSPNVILDDADMDKAVALALVIGFSNSGQACHAGTRLLVPKNRLNEVETSLKRAVAKLKIGHLRDADSFIGPLVSRKQFDTVQAYIRSGLDEGAELLAGGPGHPEGLVGYYARPTIFTKVSPSMRIAQEEIFGPVIAVMAYEDEGQAVEMANDTVYGLAAFISSADPDRAQRIGRRIRAGMVVVNDTIGAVVAGPAAPLGGMKESGLGRAGGRWGLETYLEPKVIA</sequence>
<feature type="domain" description="Aldehyde dehydrogenase" evidence="5">
    <location>
        <begin position="20"/>
        <end position="472"/>
    </location>
</feature>
<keyword evidence="2 4" id="KW-0560">Oxidoreductase</keyword>
<comment type="caution">
    <text evidence="6">The sequence shown here is derived from an EMBL/GenBank/DDBJ whole genome shotgun (WGS) entry which is preliminary data.</text>
</comment>
<dbReference type="Gene3D" id="3.40.309.10">
    <property type="entry name" value="Aldehyde Dehydrogenase, Chain A, domain 2"/>
    <property type="match status" value="1"/>
</dbReference>
<keyword evidence="7" id="KW-1185">Reference proteome</keyword>
<evidence type="ECO:0000256" key="4">
    <source>
        <dbReference type="RuleBase" id="RU003345"/>
    </source>
</evidence>
<dbReference type="PROSITE" id="PS00687">
    <property type="entry name" value="ALDEHYDE_DEHYDR_GLU"/>
    <property type="match status" value="1"/>
</dbReference>
<dbReference type="Pfam" id="PF00171">
    <property type="entry name" value="Aldedh"/>
    <property type="match status" value="1"/>
</dbReference>
<evidence type="ECO:0000259" key="5">
    <source>
        <dbReference type="Pfam" id="PF00171"/>
    </source>
</evidence>
<gene>
    <name evidence="6" type="ORF">AB6M95_02235</name>
</gene>
<name>A0ABV4K123_9BACT</name>
<evidence type="ECO:0000256" key="2">
    <source>
        <dbReference type="ARBA" id="ARBA00023002"/>
    </source>
</evidence>
<evidence type="ECO:0000256" key="3">
    <source>
        <dbReference type="PROSITE-ProRule" id="PRU10007"/>
    </source>
</evidence>
<reference evidence="6 7" key="1">
    <citation type="submission" date="2024-08" db="EMBL/GenBank/DDBJ databases">
        <title>Sulfate-reducing bacteria isolated from formation water of the oil field in Kazakhstan and description of Pseudodesulfovibrio sp.</title>
        <authorList>
            <person name="Bidzhieva S.K."/>
            <person name="Tourova T.P."/>
            <person name="Grouzdev D.S."/>
            <person name="Beletsky A.V."/>
            <person name="Sokolova D.S."/>
            <person name="Samigullina S.R."/>
            <person name="Poltaraus A.B."/>
            <person name="Avtukh A.N."/>
            <person name="Tereshina V.M."/>
            <person name="Zhaparov N.S."/>
            <person name="Mardanov A.V."/>
            <person name="Nazina T.N."/>
        </authorList>
    </citation>
    <scope>NUCLEOTIDE SEQUENCE [LARGE SCALE GENOMIC DNA]</scope>
    <source>
        <strain evidence="6 7">9FUS</strain>
    </source>
</reference>
<proteinExistence type="inferred from homology"/>
<dbReference type="SUPFAM" id="SSF53720">
    <property type="entry name" value="ALDH-like"/>
    <property type="match status" value="1"/>
</dbReference>
<evidence type="ECO:0000313" key="7">
    <source>
        <dbReference type="Proteomes" id="UP001568698"/>
    </source>
</evidence>
<dbReference type="InterPro" id="IPR016162">
    <property type="entry name" value="Ald_DH_N"/>
</dbReference>
<evidence type="ECO:0000313" key="6">
    <source>
        <dbReference type="EMBL" id="MEZ7195553.1"/>
    </source>
</evidence>
<accession>A0ABV4K123</accession>
<dbReference type="PANTHER" id="PTHR42804">
    <property type="entry name" value="ALDEHYDE DEHYDROGENASE"/>
    <property type="match status" value="1"/>
</dbReference>
<feature type="active site" evidence="3">
    <location>
        <position position="244"/>
    </location>
</feature>
<comment type="similarity">
    <text evidence="1 4">Belongs to the aldehyde dehydrogenase family.</text>
</comment>
<protein>
    <submittedName>
        <fullName evidence="6">Aldehyde dehydrogenase family protein</fullName>
    </submittedName>
</protein>
<dbReference type="RefSeq" id="WP_371385101.1">
    <property type="nucleotide sequence ID" value="NZ_JBGLYH010000003.1"/>
</dbReference>
<dbReference type="InterPro" id="IPR016161">
    <property type="entry name" value="Ald_DH/histidinol_DH"/>
</dbReference>
<organism evidence="6 7">
    <name type="scientific">Pseudodesulfovibrio karagichevae</name>
    <dbReference type="NCBI Taxonomy" id="3239305"/>
    <lineage>
        <taxon>Bacteria</taxon>
        <taxon>Pseudomonadati</taxon>
        <taxon>Thermodesulfobacteriota</taxon>
        <taxon>Desulfovibrionia</taxon>
        <taxon>Desulfovibrionales</taxon>
        <taxon>Desulfovibrionaceae</taxon>
    </lineage>
</organism>
<dbReference type="Proteomes" id="UP001568698">
    <property type="component" value="Unassembled WGS sequence"/>
</dbReference>
<dbReference type="Gene3D" id="3.40.605.10">
    <property type="entry name" value="Aldehyde Dehydrogenase, Chain A, domain 1"/>
    <property type="match status" value="1"/>
</dbReference>